<comment type="caution">
    <text evidence="1">The sequence shown here is derived from an EMBL/GenBank/DDBJ whole genome shotgun (WGS) entry which is preliminary data.</text>
</comment>
<dbReference type="EMBL" id="WDCG01000015">
    <property type="protein sequence ID" value="KAB6422307.1"/>
    <property type="molecule type" value="Genomic_DNA"/>
</dbReference>
<accession>A0A7J5QQI8</accession>
<name>A0A7J5QQI8_9BACE</name>
<organism evidence="1 2">
    <name type="scientific">Bacteroides xylanisolvens</name>
    <dbReference type="NCBI Taxonomy" id="371601"/>
    <lineage>
        <taxon>Bacteria</taxon>
        <taxon>Pseudomonadati</taxon>
        <taxon>Bacteroidota</taxon>
        <taxon>Bacteroidia</taxon>
        <taxon>Bacteroidales</taxon>
        <taxon>Bacteroidaceae</taxon>
        <taxon>Bacteroides</taxon>
    </lineage>
</organism>
<dbReference type="Proteomes" id="UP000471447">
    <property type="component" value="Unassembled WGS sequence"/>
</dbReference>
<gene>
    <name evidence="1" type="ORF">GAZ26_14855</name>
</gene>
<reference evidence="1 2" key="1">
    <citation type="journal article" date="2019" name="Nat. Med.">
        <title>A library of human gut bacterial isolates paired with longitudinal multiomics data enables mechanistic microbiome research.</title>
        <authorList>
            <person name="Poyet M."/>
            <person name="Groussin M."/>
            <person name="Gibbons S.M."/>
            <person name="Avila-Pacheco J."/>
            <person name="Jiang X."/>
            <person name="Kearney S.M."/>
            <person name="Perrotta A.R."/>
            <person name="Berdy B."/>
            <person name="Zhao S."/>
            <person name="Lieberman T.D."/>
            <person name="Swanson P.K."/>
            <person name="Smith M."/>
            <person name="Roesemann S."/>
            <person name="Alexander J.E."/>
            <person name="Rich S.A."/>
            <person name="Livny J."/>
            <person name="Vlamakis H."/>
            <person name="Clish C."/>
            <person name="Bullock K."/>
            <person name="Deik A."/>
            <person name="Scott J."/>
            <person name="Pierce K.A."/>
            <person name="Xavier R.J."/>
            <person name="Alm E.J."/>
        </authorList>
    </citation>
    <scope>NUCLEOTIDE SEQUENCE [LARGE SCALE GENOMIC DNA]</scope>
    <source>
        <strain evidence="1 2">BIOML-A7</strain>
    </source>
</reference>
<dbReference type="AlphaFoldDB" id="A0A7J5QQI8"/>
<evidence type="ECO:0000313" key="1">
    <source>
        <dbReference type="EMBL" id="KAB6422307.1"/>
    </source>
</evidence>
<sequence length="79" mass="8742">MKRHTHQPANDLLPAPPCLLFHAVLRVEPAQPFCFSRLNIRAYGAKSESAAQGHTVTDAKHRKGACCKQFVISCKICII</sequence>
<proteinExistence type="predicted"/>
<evidence type="ECO:0000313" key="2">
    <source>
        <dbReference type="Proteomes" id="UP000471447"/>
    </source>
</evidence>
<protein>
    <submittedName>
        <fullName evidence="1">Uncharacterized protein</fullName>
    </submittedName>
</protein>